<protein>
    <recommendedName>
        <fullName evidence="3">DUF4219 domain-containing protein</fullName>
    </recommendedName>
</protein>
<dbReference type="OrthoDB" id="3257543at2759"/>
<organism evidence="1 2">
    <name type="scientific">Athelia psychrophila</name>
    <dbReference type="NCBI Taxonomy" id="1759441"/>
    <lineage>
        <taxon>Eukaryota</taxon>
        <taxon>Fungi</taxon>
        <taxon>Dikarya</taxon>
        <taxon>Basidiomycota</taxon>
        <taxon>Agaricomycotina</taxon>
        <taxon>Agaricomycetes</taxon>
        <taxon>Agaricomycetidae</taxon>
        <taxon>Atheliales</taxon>
        <taxon>Atheliaceae</taxon>
        <taxon>Athelia</taxon>
    </lineage>
</organism>
<keyword evidence="2" id="KW-1185">Reference proteome</keyword>
<dbReference type="EMBL" id="KV417555">
    <property type="protein sequence ID" value="KZP20376.1"/>
    <property type="molecule type" value="Genomic_DNA"/>
</dbReference>
<evidence type="ECO:0008006" key="3">
    <source>
        <dbReference type="Google" id="ProtNLM"/>
    </source>
</evidence>
<dbReference type="AlphaFoldDB" id="A0A166J176"/>
<sequence>MATLSGLPTYPKLDETNYANWSVDTKALLQSQMLWRLVNETQTKPKADSSDAPERKLQQTALDNWEDRAERACADDPVAIWKALKSVHEAQQPGNRYNAYNDLFSIKKRDNESLSALIMRTEQGIHLIKALRPETGFDIVGDQ</sequence>
<dbReference type="STRING" id="436010.A0A166J176"/>
<dbReference type="Proteomes" id="UP000076532">
    <property type="component" value="Unassembled WGS sequence"/>
</dbReference>
<name>A0A166J176_9AGAM</name>
<gene>
    <name evidence="1" type="ORF">FIBSPDRAFT_891911</name>
</gene>
<accession>A0A166J176</accession>
<evidence type="ECO:0000313" key="1">
    <source>
        <dbReference type="EMBL" id="KZP20376.1"/>
    </source>
</evidence>
<reference evidence="1 2" key="1">
    <citation type="journal article" date="2016" name="Mol. Biol. Evol.">
        <title>Comparative Genomics of Early-Diverging Mushroom-Forming Fungi Provides Insights into the Origins of Lignocellulose Decay Capabilities.</title>
        <authorList>
            <person name="Nagy L.G."/>
            <person name="Riley R."/>
            <person name="Tritt A."/>
            <person name="Adam C."/>
            <person name="Daum C."/>
            <person name="Floudas D."/>
            <person name="Sun H."/>
            <person name="Yadav J.S."/>
            <person name="Pangilinan J."/>
            <person name="Larsson K.H."/>
            <person name="Matsuura K."/>
            <person name="Barry K."/>
            <person name="Labutti K."/>
            <person name="Kuo R."/>
            <person name="Ohm R.A."/>
            <person name="Bhattacharya S.S."/>
            <person name="Shirouzu T."/>
            <person name="Yoshinaga Y."/>
            <person name="Martin F.M."/>
            <person name="Grigoriev I.V."/>
            <person name="Hibbett D.S."/>
        </authorList>
    </citation>
    <scope>NUCLEOTIDE SEQUENCE [LARGE SCALE GENOMIC DNA]</scope>
    <source>
        <strain evidence="1 2">CBS 109695</strain>
    </source>
</reference>
<proteinExistence type="predicted"/>
<evidence type="ECO:0000313" key="2">
    <source>
        <dbReference type="Proteomes" id="UP000076532"/>
    </source>
</evidence>